<proteinExistence type="predicted"/>
<evidence type="ECO:0000256" key="1">
    <source>
        <dbReference type="SAM" id="MobiDB-lite"/>
    </source>
</evidence>
<dbReference type="Proteomes" id="UP000294003">
    <property type="component" value="Unassembled WGS sequence"/>
</dbReference>
<sequence>MREGNPAAIVREHRRVADREVEGLRERAVQGGRRAYLGPVEGASAASADLPGRSGTTVAAIVSAAGNAVLSTTRVVPSPPATRPLPPVTMRRVSSTVPLAMYGFGDGTQAETPGSPKTSAMIDFGVCIIQLSALNVVLHIMQWVSVGDTVRYRVAAARSRKGGGWRQGDVITRFPSWGWGQFDAGLIALPLRAGVVSQPPGPEDDAAAEDTAVFGASRETRSTQGPAATVPLGRPRGNADGSEGGAMARRHAIVVPWLSFASSSELDLGTYVSEAEEQASSRKA</sequence>
<gene>
    <name evidence="2" type="ORF">DL762_004059</name>
</gene>
<dbReference type="EMBL" id="QJNS01000096">
    <property type="protein sequence ID" value="RYO87769.1"/>
    <property type="molecule type" value="Genomic_DNA"/>
</dbReference>
<protein>
    <submittedName>
        <fullName evidence="2">Uncharacterized protein</fullName>
    </submittedName>
</protein>
<evidence type="ECO:0000313" key="2">
    <source>
        <dbReference type="EMBL" id="RYO87769.1"/>
    </source>
</evidence>
<comment type="caution">
    <text evidence="2">The sequence shown here is derived from an EMBL/GenBank/DDBJ whole genome shotgun (WGS) entry which is preliminary data.</text>
</comment>
<accession>A0ABY0H9Z5</accession>
<evidence type="ECO:0000313" key="3">
    <source>
        <dbReference type="Proteomes" id="UP000294003"/>
    </source>
</evidence>
<organism evidence="2 3">
    <name type="scientific">Monosporascus cannonballus</name>
    <dbReference type="NCBI Taxonomy" id="155416"/>
    <lineage>
        <taxon>Eukaryota</taxon>
        <taxon>Fungi</taxon>
        <taxon>Dikarya</taxon>
        <taxon>Ascomycota</taxon>
        <taxon>Pezizomycotina</taxon>
        <taxon>Sordariomycetes</taxon>
        <taxon>Xylariomycetidae</taxon>
        <taxon>Xylariales</taxon>
        <taxon>Xylariales incertae sedis</taxon>
        <taxon>Monosporascus</taxon>
    </lineage>
</organism>
<reference evidence="2 3" key="1">
    <citation type="submission" date="2018-06" db="EMBL/GenBank/DDBJ databases">
        <title>Complete Genomes of Monosporascus.</title>
        <authorList>
            <person name="Robinson A.J."/>
            <person name="Natvig D.O."/>
        </authorList>
    </citation>
    <scope>NUCLEOTIDE SEQUENCE [LARGE SCALE GENOMIC DNA]</scope>
    <source>
        <strain evidence="2 3">CBS 609.92</strain>
    </source>
</reference>
<name>A0ABY0H9Z5_9PEZI</name>
<feature type="region of interest" description="Disordered" evidence="1">
    <location>
        <begin position="217"/>
        <end position="245"/>
    </location>
</feature>
<keyword evidence="3" id="KW-1185">Reference proteome</keyword>